<proteinExistence type="predicted"/>
<dbReference type="InterPro" id="IPR017853">
    <property type="entry name" value="GH"/>
</dbReference>
<keyword evidence="2" id="KW-1185">Reference proteome</keyword>
<name>A0ABZ0ZPG6_9ACTN</name>
<accession>A0ABZ0ZPG6</accession>
<reference evidence="2" key="1">
    <citation type="submission" date="2023-12" db="EMBL/GenBank/DDBJ databases">
        <title>Novel species in genus Nocardioides.</title>
        <authorList>
            <person name="Zhou H."/>
        </authorList>
    </citation>
    <scope>NUCLEOTIDE SEQUENCE [LARGE SCALE GENOMIC DNA]</scope>
    <source>
        <strain evidence="2">HM61</strain>
    </source>
</reference>
<evidence type="ECO:0000313" key="1">
    <source>
        <dbReference type="EMBL" id="WQQ26103.1"/>
    </source>
</evidence>
<dbReference type="Proteomes" id="UP001327225">
    <property type="component" value="Chromosome"/>
</dbReference>
<sequence length="396" mass="43829">MAWMVLGASAMTATRPIRRPRPRRPVRTLATLAAVATMTALVPVIGPAPVQAQDSVGTSSLGETSPAATTAAAAPLRFKPPLRGLVVTEPRKLRTVPYASSASMKLQWNAIETRPGVFDFSAVDRALDAHPQVRFRLRFKAGIHAPQWVKEDAGGCVLITPDSANGGSGCAARFWRRSYRRDYLALMKAVAARYERDWQVVEIPNSACTTIYAEPFILGADDASLDRLWRAGYTKRKHGRCVRRTTGQMIRLFPRTRVSLAGHSRWQYIVARPGDERDGVREASWEAERRLLNKLLAAHGRHLVLEDHGLGPDDRECRTPGQPRRTAGSWYCYLAGLHRSAVAYGWQFTLNGGPMTEAANAGVAMGACYLEYAAFDALTPTKRRNVHRALRINCRE</sequence>
<dbReference type="Gene3D" id="3.20.20.80">
    <property type="entry name" value="Glycosidases"/>
    <property type="match status" value="1"/>
</dbReference>
<dbReference type="SUPFAM" id="SSF51445">
    <property type="entry name" value="(Trans)glycosidases"/>
    <property type="match status" value="1"/>
</dbReference>
<gene>
    <name evidence="1" type="ORF">SHK19_19335</name>
</gene>
<dbReference type="EMBL" id="CP141059">
    <property type="protein sequence ID" value="WQQ26103.1"/>
    <property type="molecule type" value="Genomic_DNA"/>
</dbReference>
<evidence type="ECO:0008006" key="3">
    <source>
        <dbReference type="Google" id="ProtNLM"/>
    </source>
</evidence>
<evidence type="ECO:0000313" key="2">
    <source>
        <dbReference type="Proteomes" id="UP001327225"/>
    </source>
</evidence>
<protein>
    <recommendedName>
        <fullName evidence="3">Glycoside hydrolase family 42 N-terminal domain-containing protein</fullName>
    </recommendedName>
</protein>
<organism evidence="1 2">
    <name type="scientific">Nocardioides bizhenqiangii</name>
    <dbReference type="NCBI Taxonomy" id="3095076"/>
    <lineage>
        <taxon>Bacteria</taxon>
        <taxon>Bacillati</taxon>
        <taxon>Actinomycetota</taxon>
        <taxon>Actinomycetes</taxon>
        <taxon>Propionibacteriales</taxon>
        <taxon>Nocardioidaceae</taxon>
        <taxon>Nocardioides</taxon>
    </lineage>
</organism>
<dbReference type="RefSeq" id="WP_322937190.1">
    <property type="nucleotide sequence ID" value="NZ_CP141059.1"/>
</dbReference>